<dbReference type="PANTHER" id="PTHR13947">
    <property type="entry name" value="GNAT FAMILY N-ACETYLTRANSFERASE"/>
    <property type="match status" value="1"/>
</dbReference>
<evidence type="ECO:0000313" key="21">
    <source>
        <dbReference type="RefSeq" id="XP_030641138.1"/>
    </source>
</evidence>
<gene>
    <name evidence="21" type="primary">LOC115821452</name>
</gene>
<comment type="catalytic activity">
    <reaction evidence="17">
        <text>L-aspartate + acetyl-CoA = N-acetyl-L-aspartate + CoA + H(+)</text>
        <dbReference type="Rhea" id="RHEA:14165"/>
        <dbReference type="ChEBI" id="CHEBI:15378"/>
        <dbReference type="ChEBI" id="CHEBI:16953"/>
        <dbReference type="ChEBI" id="CHEBI:29991"/>
        <dbReference type="ChEBI" id="CHEBI:57287"/>
        <dbReference type="ChEBI" id="CHEBI:57288"/>
        <dbReference type="EC" id="2.3.1.17"/>
    </reaction>
    <physiologicalReaction direction="left-to-right" evidence="17">
        <dbReference type="Rhea" id="RHEA:14166"/>
    </physiologicalReaction>
</comment>
<dbReference type="InterPro" id="IPR016181">
    <property type="entry name" value="Acyl_CoA_acyltransferase"/>
</dbReference>
<keyword evidence="10" id="KW-1133">Transmembrane helix</keyword>
<dbReference type="OrthoDB" id="41532at2759"/>
<evidence type="ECO:0000256" key="12">
    <source>
        <dbReference type="ARBA" id="ARBA00023136"/>
    </source>
</evidence>
<keyword evidence="8" id="KW-0256">Endoplasmic reticulum</keyword>
<dbReference type="CDD" id="cd04301">
    <property type="entry name" value="NAT_SF"/>
    <property type="match status" value="1"/>
</dbReference>
<evidence type="ECO:0000256" key="5">
    <source>
        <dbReference type="ARBA" id="ARBA00022490"/>
    </source>
</evidence>
<keyword evidence="7" id="KW-0812">Transmembrane</keyword>
<keyword evidence="12" id="KW-0472">Membrane</keyword>
<dbReference type="GO" id="GO:0031966">
    <property type="term" value="C:mitochondrial membrane"/>
    <property type="evidence" value="ECO:0007669"/>
    <property type="project" value="UniProtKB-SubCell"/>
</dbReference>
<dbReference type="GeneID" id="115821452"/>
<comment type="subcellular location">
    <subcellularLocation>
        <location evidence="4">Cytoplasm</location>
    </subcellularLocation>
    <subcellularLocation>
        <location evidence="3">Endoplasmic reticulum membrane</location>
        <topology evidence="3">Single-pass membrane protein</topology>
    </subcellularLocation>
    <subcellularLocation>
        <location evidence="1">Microsome membrane</location>
        <topology evidence="1">Single-pass membrane protein</topology>
    </subcellularLocation>
    <subcellularLocation>
        <location evidence="2">Mitochondrion membrane</location>
        <topology evidence="2">Single-pass membrane protein</topology>
    </subcellularLocation>
</comment>
<accession>A0A6J2WA60</accession>
<dbReference type="AlphaFoldDB" id="A0A6J2WA60"/>
<evidence type="ECO:0000256" key="1">
    <source>
        <dbReference type="ARBA" id="ARBA00004111"/>
    </source>
</evidence>
<dbReference type="RefSeq" id="XP_030641138.1">
    <property type="nucleotide sequence ID" value="XM_030785278.1"/>
</dbReference>
<comment type="similarity">
    <text evidence="18">Belongs to the NAT8 family.</text>
</comment>
<keyword evidence="20" id="KW-1185">Reference proteome</keyword>
<keyword evidence="13" id="KW-0012">Acyltransferase</keyword>
<proteinExistence type="inferred from homology"/>
<reference evidence="21" key="1">
    <citation type="submission" date="2025-08" db="UniProtKB">
        <authorList>
            <consortium name="RefSeq"/>
        </authorList>
    </citation>
    <scope>IDENTIFICATION</scope>
</reference>
<evidence type="ECO:0000256" key="2">
    <source>
        <dbReference type="ARBA" id="ARBA00004304"/>
    </source>
</evidence>
<dbReference type="InParanoid" id="A0A6J2WA60"/>
<dbReference type="SUPFAM" id="SSF55729">
    <property type="entry name" value="Acyl-CoA N-acyltransferases (Nat)"/>
    <property type="match status" value="1"/>
</dbReference>
<evidence type="ECO:0000256" key="15">
    <source>
        <dbReference type="ARBA" id="ARBA00041029"/>
    </source>
</evidence>
<evidence type="ECO:0000256" key="6">
    <source>
        <dbReference type="ARBA" id="ARBA00022679"/>
    </source>
</evidence>
<evidence type="ECO:0000256" key="7">
    <source>
        <dbReference type="ARBA" id="ARBA00022692"/>
    </source>
</evidence>
<dbReference type="PROSITE" id="PS51186">
    <property type="entry name" value="GNAT"/>
    <property type="match status" value="1"/>
</dbReference>
<sequence length="239" mass="27164">MGEGDCGNGKVIIVREFNCGDSLEVQRIFREGMMEMIPDTAFRGLCHHPESQLLYGLLCFLCFLTTRSLMITCCMPALILCARYYCSKRVVHECMEHALSSDMGDIDKHYMKSPDTRFWVAVLGEHVVGMVAAHIHRGGGIELLRMSVDQRYRRRGIAMVLGRRVLQFARQRAHFMSASCVVLGTTSYTPAAHQLYRSLGFRCVGVTEGYSMTGTGRSLLQRAFYRVRHHHYQLDINTN</sequence>
<evidence type="ECO:0000256" key="10">
    <source>
        <dbReference type="ARBA" id="ARBA00022989"/>
    </source>
</evidence>
<dbReference type="PANTHER" id="PTHR13947:SF11">
    <property type="entry name" value="N-ACETYLASPARTATE SYNTHETASE"/>
    <property type="match status" value="1"/>
</dbReference>
<name>A0A6J2WA60_CHACN</name>
<dbReference type="InterPro" id="IPR000182">
    <property type="entry name" value="GNAT_dom"/>
</dbReference>
<evidence type="ECO:0000256" key="18">
    <source>
        <dbReference type="ARBA" id="ARBA00093466"/>
    </source>
</evidence>
<dbReference type="GO" id="GO:0005789">
    <property type="term" value="C:endoplasmic reticulum membrane"/>
    <property type="evidence" value="ECO:0007669"/>
    <property type="project" value="UniProtKB-SubCell"/>
</dbReference>
<dbReference type="Gene3D" id="3.40.630.30">
    <property type="match status" value="1"/>
</dbReference>
<evidence type="ECO:0000256" key="8">
    <source>
        <dbReference type="ARBA" id="ARBA00022824"/>
    </source>
</evidence>
<dbReference type="Pfam" id="PF00583">
    <property type="entry name" value="Acetyltransf_1"/>
    <property type="match status" value="1"/>
</dbReference>
<dbReference type="EC" id="2.3.1.17" evidence="14"/>
<keyword evidence="5" id="KW-0963">Cytoplasm</keyword>
<evidence type="ECO:0000256" key="3">
    <source>
        <dbReference type="ARBA" id="ARBA00004389"/>
    </source>
</evidence>
<dbReference type="GO" id="GO:0017188">
    <property type="term" value="F:L-aspartate N-acetyltransferase activity"/>
    <property type="evidence" value="ECO:0007669"/>
    <property type="project" value="UniProtKB-EC"/>
</dbReference>
<evidence type="ECO:0000313" key="20">
    <source>
        <dbReference type="Proteomes" id="UP000504632"/>
    </source>
</evidence>
<evidence type="ECO:0000256" key="13">
    <source>
        <dbReference type="ARBA" id="ARBA00023315"/>
    </source>
</evidence>
<evidence type="ECO:0000256" key="11">
    <source>
        <dbReference type="ARBA" id="ARBA00023128"/>
    </source>
</evidence>
<evidence type="ECO:0000256" key="4">
    <source>
        <dbReference type="ARBA" id="ARBA00004496"/>
    </source>
</evidence>
<dbReference type="InterPro" id="IPR050769">
    <property type="entry name" value="NAT_camello-type"/>
</dbReference>
<evidence type="ECO:0000256" key="16">
    <source>
        <dbReference type="ARBA" id="ARBA00043248"/>
    </source>
</evidence>
<evidence type="ECO:0000256" key="9">
    <source>
        <dbReference type="ARBA" id="ARBA00022848"/>
    </source>
</evidence>
<evidence type="ECO:0000256" key="17">
    <source>
        <dbReference type="ARBA" id="ARBA00049272"/>
    </source>
</evidence>
<protein>
    <recommendedName>
        <fullName evidence="15">N-acetylaspartate synthetase</fullName>
        <ecNumber evidence="14">2.3.1.17</ecNumber>
    </recommendedName>
    <alternativeName>
        <fullName evidence="16">N-acetyltransferase 8-like protein</fullName>
    </alternativeName>
</protein>
<evidence type="ECO:0000259" key="19">
    <source>
        <dbReference type="PROSITE" id="PS51186"/>
    </source>
</evidence>
<keyword evidence="11" id="KW-0496">Mitochondrion</keyword>
<keyword evidence="9" id="KW-0492">Microsome</keyword>
<keyword evidence="6" id="KW-0808">Transferase</keyword>
<evidence type="ECO:0000256" key="14">
    <source>
        <dbReference type="ARBA" id="ARBA00039136"/>
    </source>
</evidence>
<feature type="domain" description="N-acetyltransferase" evidence="19">
    <location>
        <begin position="77"/>
        <end position="222"/>
    </location>
</feature>
<dbReference type="Proteomes" id="UP000504632">
    <property type="component" value="Chromosome 9"/>
</dbReference>
<organism evidence="20 21">
    <name type="scientific">Chanos chanos</name>
    <name type="common">Milkfish</name>
    <name type="synonym">Mugil chanos</name>
    <dbReference type="NCBI Taxonomy" id="29144"/>
    <lineage>
        <taxon>Eukaryota</taxon>
        <taxon>Metazoa</taxon>
        <taxon>Chordata</taxon>
        <taxon>Craniata</taxon>
        <taxon>Vertebrata</taxon>
        <taxon>Euteleostomi</taxon>
        <taxon>Actinopterygii</taxon>
        <taxon>Neopterygii</taxon>
        <taxon>Teleostei</taxon>
        <taxon>Ostariophysi</taxon>
        <taxon>Gonorynchiformes</taxon>
        <taxon>Chanidae</taxon>
        <taxon>Chanos</taxon>
    </lineage>
</organism>